<evidence type="ECO:0000256" key="10">
    <source>
        <dbReference type="ARBA" id="ARBA00022691"/>
    </source>
</evidence>
<dbReference type="Gene3D" id="1.10.940.10">
    <property type="entry name" value="NusB-like"/>
    <property type="match status" value="1"/>
</dbReference>
<evidence type="ECO:0000256" key="3">
    <source>
        <dbReference type="ARBA" id="ARBA00007494"/>
    </source>
</evidence>
<evidence type="ECO:0000256" key="12">
    <source>
        <dbReference type="ARBA" id="ARBA00030399"/>
    </source>
</evidence>
<dbReference type="Gene3D" id="1.10.287.730">
    <property type="entry name" value="Helix hairpin bin"/>
    <property type="match status" value="1"/>
</dbReference>
<keyword evidence="10 16" id="KW-0949">S-adenosyl-L-methionine</keyword>
<dbReference type="PANTHER" id="PTHR22807">
    <property type="entry name" value="NOP2 YEAST -RELATED NOL1/NOP2/FMU SUN DOMAIN-CONTAINING"/>
    <property type="match status" value="1"/>
</dbReference>
<dbReference type="EMBL" id="CP001139">
    <property type="protein sequence ID" value="ACH65133.1"/>
    <property type="molecule type" value="Genomic_DNA"/>
</dbReference>
<dbReference type="EC" id="2.1.1.176" evidence="4"/>
<dbReference type="InterPro" id="IPR018314">
    <property type="entry name" value="RsmB/NOL1/NOP2-like_CS"/>
</dbReference>
<evidence type="ECO:0000313" key="19">
    <source>
        <dbReference type="Proteomes" id="UP000001857"/>
    </source>
</evidence>
<feature type="domain" description="SAM-dependent MTase RsmB/NOP-type" evidence="17">
    <location>
        <begin position="186"/>
        <end position="451"/>
    </location>
</feature>
<dbReference type="InterPro" id="IPR054728">
    <property type="entry name" value="RsmB-like_ferredoxin"/>
</dbReference>
<dbReference type="InterPro" id="IPR035926">
    <property type="entry name" value="NusB-like_sf"/>
</dbReference>
<dbReference type="Pfam" id="PF01029">
    <property type="entry name" value="NusB"/>
    <property type="match status" value="1"/>
</dbReference>
<sequence>MPPSFLNGKYRICLFIFANHILGDDMNVRAAAAKVIYQVVDQGHSLSSALPKAQSEIKPRDQALLQEICYGVLRFLPRLESVAQSLMDKPLKGKQRVFHHLILVGIYQLSFMRIPAHAAVAETVEGTKNLKGPKLRGLINAVLRNYQRSQEELDAKSVSHDSGKYGHPGWLLKMLQQAYPEQWETIVEANNSKAPMWLRVNSQHHTRDEYIALLEKEEISVTPHSQATDALLLDKARDVYTLPGFEQGWVSVQDAAAQLSAEYLQPQNGELILDCCAAPGGKTAHILERTQDTNVVAIDCDETRLKRVYENLERLNLKAQVICGDARHPEEWWKGEQFDRILLDAPCSATGVIRRHPDIKWLRRAEDIKALAELQSEIFDAMWLQLKSGGTMVYATCSITPLENCDQVKAFLARTSDATLIDNTDPEKPGRQILPGEENMDGFYYAVLQKA</sequence>
<comment type="function">
    <text evidence="1">Specifically methylates the cytosine at position 967 (m5C967) of 16S rRNA.</text>
</comment>
<organism evidence="18 19">
    <name type="scientific">Aliivibrio fischeri (strain MJ11)</name>
    <name type="common">Vibrio fischeri</name>
    <dbReference type="NCBI Taxonomy" id="388396"/>
    <lineage>
        <taxon>Bacteria</taxon>
        <taxon>Pseudomonadati</taxon>
        <taxon>Pseudomonadota</taxon>
        <taxon>Gammaproteobacteria</taxon>
        <taxon>Vibrionales</taxon>
        <taxon>Vibrionaceae</taxon>
        <taxon>Aliivibrio</taxon>
    </lineage>
</organism>
<keyword evidence="7" id="KW-0698">rRNA processing</keyword>
<evidence type="ECO:0000256" key="13">
    <source>
        <dbReference type="ARBA" id="ARBA00031088"/>
    </source>
</evidence>
<feature type="binding site" evidence="16">
    <location>
        <position position="299"/>
    </location>
    <ligand>
        <name>S-adenosyl-L-methionine</name>
        <dbReference type="ChEBI" id="CHEBI:59789"/>
    </ligand>
</feature>
<dbReference type="GO" id="GO:0006355">
    <property type="term" value="P:regulation of DNA-templated transcription"/>
    <property type="evidence" value="ECO:0007669"/>
    <property type="project" value="InterPro"/>
</dbReference>
<reference evidence="18 19" key="2">
    <citation type="journal article" date="2009" name="Nature">
        <title>A single regulatory gene is sufficient to alter bacterial host range.</title>
        <authorList>
            <person name="Mandel M.J."/>
            <person name="Wollenberg M.S."/>
            <person name="Stabb E.V."/>
            <person name="Visick K.L."/>
            <person name="Ruby E.G."/>
        </authorList>
    </citation>
    <scope>NUCLEOTIDE SEQUENCE [LARGE SCALE GENOMIC DNA]</scope>
    <source>
        <strain evidence="18 19">MJ11</strain>
    </source>
</reference>
<dbReference type="InterPro" id="IPR023267">
    <property type="entry name" value="RCMT"/>
</dbReference>
<dbReference type="InterPro" id="IPR004573">
    <property type="entry name" value="rRNA_ssu_MeTfrase_B"/>
</dbReference>
<protein>
    <recommendedName>
        <fullName evidence="15">Ribosomal RNA small subunit methyltransferase B</fullName>
        <ecNumber evidence="4">2.1.1.176</ecNumber>
    </recommendedName>
    <alternativeName>
        <fullName evidence="12">16S rRNA m5C967 methyltransferase</fullName>
    </alternativeName>
    <alternativeName>
        <fullName evidence="13">rRNA (cytosine-C(5)-)-methyltransferase RsmB</fullName>
    </alternativeName>
</protein>
<dbReference type="InterPro" id="IPR048019">
    <property type="entry name" value="RsmB-like_N"/>
</dbReference>
<evidence type="ECO:0000256" key="7">
    <source>
        <dbReference type="ARBA" id="ARBA00022552"/>
    </source>
</evidence>
<dbReference type="Gene3D" id="3.40.50.150">
    <property type="entry name" value="Vaccinia Virus protein VP39"/>
    <property type="match status" value="1"/>
</dbReference>
<dbReference type="HOGENOM" id="CLU_005316_0_4_6"/>
<comment type="similarity">
    <text evidence="3 16">Belongs to the class I-like SAM-binding methyltransferase superfamily. RsmB/NOP family.</text>
</comment>
<dbReference type="KEGG" id="vfm:VFMJ11_2676"/>
<evidence type="ECO:0000256" key="4">
    <source>
        <dbReference type="ARBA" id="ARBA00012140"/>
    </source>
</evidence>
<dbReference type="AlphaFoldDB" id="B5FCW8"/>
<dbReference type="InterPro" id="IPR006027">
    <property type="entry name" value="NusB_RsmB_TIM44"/>
</dbReference>
<dbReference type="CDD" id="cd00620">
    <property type="entry name" value="Methyltransferase_Sun"/>
    <property type="match status" value="1"/>
</dbReference>
<feature type="binding site" evidence="16">
    <location>
        <begin position="276"/>
        <end position="282"/>
    </location>
    <ligand>
        <name>S-adenosyl-L-methionine</name>
        <dbReference type="ChEBI" id="CHEBI:59789"/>
    </ligand>
</feature>
<evidence type="ECO:0000259" key="17">
    <source>
        <dbReference type="PROSITE" id="PS51686"/>
    </source>
</evidence>
<evidence type="ECO:0000256" key="6">
    <source>
        <dbReference type="ARBA" id="ARBA00022517"/>
    </source>
</evidence>
<dbReference type="GO" id="GO:0005829">
    <property type="term" value="C:cytosol"/>
    <property type="evidence" value="ECO:0007669"/>
    <property type="project" value="TreeGrafter"/>
</dbReference>
<keyword evidence="8 16" id="KW-0489">Methyltransferase</keyword>
<dbReference type="NCBIfam" id="NF008149">
    <property type="entry name" value="PRK10901.1"/>
    <property type="match status" value="1"/>
</dbReference>
<dbReference type="FunFam" id="3.30.70.1170:FF:000002">
    <property type="entry name" value="Ribosomal RNA small subunit methyltransferase B"/>
    <property type="match status" value="1"/>
</dbReference>
<dbReference type="Pfam" id="PF22458">
    <property type="entry name" value="RsmF-B_ferredox"/>
    <property type="match status" value="1"/>
</dbReference>
<evidence type="ECO:0000256" key="15">
    <source>
        <dbReference type="ARBA" id="ARBA00067267"/>
    </source>
</evidence>
<feature type="binding site" evidence="16">
    <location>
        <position position="344"/>
    </location>
    <ligand>
        <name>S-adenosyl-L-methionine</name>
        <dbReference type="ChEBI" id="CHEBI:59789"/>
    </ligand>
</feature>
<dbReference type="GO" id="GO:0009383">
    <property type="term" value="F:rRNA (cytosine-C5-)-methyltransferase activity"/>
    <property type="evidence" value="ECO:0007669"/>
    <property type="project" value="TreeGrafter"/>
</dbReference>
<dbReference type="SUPFAM" id="SSF48013">
    <property type="entry name" value="NusB-like"/>
    <property type="match status" value="1"/>
</dbReference>
<dbReference type="InterPro" id="IPR001678">
    <property type="entry name" value="MeTrfase_RsmB-F_NOP2_dom"/>
</dbReference>
<dbReference type="PROSITE" id="PS01153">
    <property type="entry name" value="NOL1_NOP2_SUN"/>
    <property type="match status" value="1"/>
</dbReference>
<evidence type="ECO:0000256" key="1">
    <source>
        <dbReference type="ARBA" id="ARBA00002724"/>
    </source>
</evidence>
<reference evidence="19" key="1">
    <citation type="submission" date="2008-08" db="EMBL/GenBank/DDBJ databases">
        <title>Complete sequence of Vibrio fischeri strain MJ11.</title>
        <authorList>
            <person name="Mandel M.J."/>
            <person name="Stabb E.V."/>
            <person name="Ruby E.G."/>
            <person name="Ferriera S."/>
            <person name="Johnson J."/>
            <person name="Kravitz S."/>
            <person name="Beeson K."/>
            <person name="Sutton G."/>
            <person name="Rogers Y.-H."/>
            <person name="Friedman R."/>
            <person name="Frazier M."/>
            <person name="Venter J.C."/>
        </authorList>
    </citation>
    <scope>NUCLEOTIDE SEQUENCE [LARGE SCALE GENOMIC DNA]</scope>
    <source>
        <strain evidence="19">MJ11</strain>
    </source>
</reference>
<feature type="active site" description="Nucleophile" evidence="16">
    <location>
        <position position="397"/>
    </location>
</feature>
<evidence type="ECO:0000256" key="9">
    <source>
        <dbReference type="ARBA" id="ARBA00022679"/>
    </source>
</evidence>
<dbReference type="InterPro" id="IPR029063">
    <property type="entry name" value="SAM-dependent_MTases_sf"/>
</dbReference>
<keyword evidence="11 16" id="KW-0694">RNA-binding</keyword>
<dbReference type="NCBIfam" id="TIGR00563">
    <property type="entry name" value="rsmB"/>
    <property type="match status" value="1"/>
</dbReference>
<feature type="binding site" evidence="16">
    <location>
        <position position="325"/>
    </location>
    <ligand>
        <name>S-adenosyl-L-methionine</name>
        <dbReference type="ChEBI" id="CHEBI:59789"/>
    </ligand>
</feature>
<name>B5FCW8_ALIFM</name>
<evidence type="ECO:0000256" key="5">
    <source>
        <dbReference type="ARBA" id="ARBA00022490"/>
    </source>
</evidence>
<comment type="catalytic activity">
    <reaction evidence="14">
        <text>cytidine(967) in 16S rRNA + S-adenosyl-L-methionine = 5-methylcytidine(967) in 16S rRNA + S-adenosyl-L-homocysteine + H(+)</text>
        <dbReference type="Rhea" id="RHEA:42748"/>
        <dbReference type="Rhea" id="RHEA-COMP:10219"/>
        <dbReference type="Rhea" id="RHEA-COMP:10220"/>
        <dbReference type="ChEBI" id="CHEBI:15378"/>
        <dbReference type="ChEBI" id="CHEBI:57856"/>
        <dbReference type="ChEBI" id="CHEBI:59789"/>
        <dbReference type="ChEBI" id="CHEBI:74483"/>
        <dbReference type="ChEBI" id="CHEBI:82748"/>
        <dbReference type="EC" id="2.1.1.176"/>
    </reaction>
</comment>
<evidence type="ECO:0000313" key="18">
    <source>
        <dbReference type="EMBL" id="ACH65133.1"/>
    </source>
</evidence>
<dbReference type="Proteomes" id="UP000001857">
    <property type="component" value="Chromosome I"/>
</dbReference>
<dbReference type="InterPro" id="IPR049560">
    <property type="entry name" value="MeTrfase_RsmB-F_NOP2_cat"/>
</dbReference>
<gene>
    <name evidence="18" type="primary">sun</name>
    <name evidence="18" type="ordered locus">VFMJ11_2676</name>
</gene>
<dbReference type="Pfam" id="PF01189">
    <property type="entry name" value="Methyltr_RsmB-F"/>
    <property type="match status" value="1"/>
</dbReference>
<dbReference type="PRINTS" id="PR02008">
    <property type="entry name" value="RCMTFAMILY"/>
</dbReference>
<accession>B5FCW8</accession>
<evidence type="ECO:0000256" key="16">
    <source>
        <dbReference type="PROSITE-ProRule" id="PRU01023"/>
    </source>
</evidence>
<dbReference type="CDD" id="cd02440">
    <property type="entry name" value="AdoMet_MTases"/>
    <property type="match status" value="1"/>
</dbReference>
<evidence type="ECO:0000256" key="11">
    <source>
        <dbReference type="ARBA" id="ARBA00022884"/>
    </source>
</evidence>
<comment type="subcellular location">
    <subcellularLocation>
        <location evidence="2">Cytoplasm</location>
    </subcellularLocation>
</comment>
<keyword evidence="6" id="KW-0690">Ribosome biogenesis</keyword>
<dbReference type="SUPFAM" id="SSF53335">
    <property type="entry name" value="S-adenosyl-L-methionine-dependent methyltransferases"/>
    <property type="match status" value="1"/>
</dbReference>
<evidence type="ECO:0000256" key="2">
    <source>
        <dbReference type="ARBA" id="ARBA00004496"/>
    </source>
</evidence>
<dbReference type="GO" id="GO:0003723">
    <property type="term" value="F:RNA binding"/>
    <property type="evidence" value="ECO:0007669"/>
    <property type="project" value="UniProtKB-UniRule"/>
</dbReference>
<dbReference type="NCBIfam" id="NF011494">
    <property type="entry name" value="PRK14902.1"/>
    <property type="match status" value="1"/>
</dbReference>
<proteinExistence type="inferred from homology"/>
<dbReference type="FunFam" id="3.40.50.150:FF:000022">
    <property type="entry name" value="Ribosomal RNA small subunit methyltransferase B"/>
    <property type="match status" value="1"/>
</dbReference>
<dbReference type="Gene3D" id="3.30.70.1170">
    <property type="entry name" value="Sun protein, domain 3"/>
    <property type="match status" value="1"/>
</dbReference>
<evidence type="ECO:0000256" key="8">
    <source>
        <dbReference type="ARBA" id="ARBA00022603"/>
    </source>
</evidence>
<evidence type="ECO:0000256" key="14">
    <source>
        <dbReference type="ARBA" id="ARBA00047283"/>
    </source>
</evidence>
<keyword evidence="5" id="KW-0963">Cytoplasm</keyword>
<keyword evidence="9 16" id="KW-0808">Transferase</keyword>
<dbReference type="PANTHER" id="PTHR22807:SF61">
    <property type="entry name" value="NOL1_NOP2_SUN FAMILY PROTEIN _ ANTITERMINATION NUSB DOMAIN-CONTAINING PROTEIN"/>
    <property type="match status" value="1"/>
</dbReference>
<dbReference type="FunFam" id="1.10.940.10:FF:000002">
    <property type="entry name" value="Ribosomal RNA small subunit methyltransferase B"/>
    <property type="match status" value="1"/>
</dbReference>
<dbReference type="GO" id="GO:0070475">
    <property type="term" value="P:rRNA base methylation"/>
    <property type="evidence" value="ECO:0007669"/>
    <property type="project" value="TreeGrafter"/>
</dbReference>
<dbReference type="PROSITE" id="PS51686">
    <property type="entry name" value="SAM_MT_RSMB_NOP"/>
    <property type="match status" value="1"/>
</dbReference>